<keyword evidence="1" id="KW-0805">Transcription regulation</keyword>
<evidence type="ECO:0000256" key="1">
    <source>
        <dbReference type="ARBA" id="ARBA00023015"/>
    </source>
</evidence>
<dbReference type="InterPro" id="IPR051534">
    <property type="entry name" value="CBASS_pafABC_assoc_protein"/>
</dbReference>
<dbReference type="InterPro" id="IPR001034">
    <property type="entry name" value="DeoR_HTH"/>
</dbReference>
<evidence type="ECO:0000313" key="4">
    <source>
        <dbReference type="EMBL" id="CAA9221276.1"/>
    </source>
</evidence>
<dbReference type="EMBL" id="CADCSZ010000040">
    <property type="protein sequence ID" value="CAA9221276.1"/>
    <property type="molecule type" value="Genomic_DNA"/>
</dbReference>
<dbReference type="InterPro" id="IPR036390">
    <property type="entry name" value="WH_DNA-bd_sf"/>
</dbReference>
<dbReference type="InterPro" id="IPR036388">
    <property type="entry name" value="WH-like_DNA-bd_sf"/>
</dbReference>
<protein>
    <recommendedName>
        <fullName evidence="3">HTH deoR-type domain-containing protein</fullName>
    </recommendedName>
</protein>
<evidence type="ECO:0000259" key="3">
    <source>
        <dbReference type="PROSITE" id="PS51000"/>
    </source>
</evidence>
<dbReference type="InterPro" id="IPR057727">
    <property type="entry name" value="WCX_dom"/>
</dbReference>
<dbReference type="AlphaFoldDB" id="A0A6J4HH78"/>
<dbReference type="InterPro" id="IPR028349">
    <property type="entry name" value="PafC-like"/>
</dbReference>
<dbReference type="Pfam" id="PF25583">
    <property type="entry name" value="WCX"/>
    <property type="match status" value="1"/>
</dbReference>
<dbReference type="Pfam" id="PF13280">
    <property type="entry name" value="WYL"/>
    <property type="match status" value="1"/>
</dbReference>
<dbReference type="GO" id="GO:0003700">
    <property type="term" value="F:DNA-binding transcription factor activity"/>
    <property type="evidence" value="ECO:0007669"/>
    <property type="project" value="InterPro"/>
</dbReference>
<dbReference type="PANTHER" id="PTHR34580:SF1">
    <property type="entry name" value="PROTEIN PAFC"/>
    <property type="match status" value="1"/>
</dbReference>
<sequence length="319" mass="34029">MAVLLLLQSRQQVTAAEVAAELEISERTARRDLDALAVAGVPVYSQQGRGGGWRLAGGGRTDLSGLSAPEARALFLVAGPLAANSPEVKAALRKLVRALPEPLRAPAEAASGAVVVDPEAWGRGTEHRPPPPLLDAVQRAVVERTQLILEYVARDRTATTRVIHPLGLAAKGAVWYLVAGTEAGLRTFRVDRMRHVEPTGEQAVPPPGFDLAEAWRLISDEVEQRRAPVSAVALAVPQAVGWCRSLLGTRLRIGPGSADGRVEVELRGHSVRSLVTEIAGFGAYLEVVAPTEVRQELLAVAAELSELYRVPAPPRRAVT</sequence>
<dbReference type="Pfam" id="PF08279">
    <property type="entry name" value="HTH_11"/>
    <property type="match status" value="1"/>
</dbReference>
<feature type="domain" description="HTH deoR-type" evidence="3">
    <location>
        <begin position="1"/>
        <end position="61"/>
    </location>
</feature>
<reference evidence="4" key="1">
    <citation type="submission" date="2020-02" db="EMBL/GenBank/DDBJ databases">
        <authorList>
            <person name="Meier V. D."/>
        </authorList>
    </citation>
    <scope>NUCLEOTIDE SEQUENCE</scope>
    <source>
        <strain evidence="4">AVDCRST_MAG76</strain>
    </source>
</reference>
<dbReference type="PROSITE" id="PS52050">
    <property type="entry name" value="WYL"/>
    <property type="match status" value="1"/>
</dbReference>
<organism evidence="4">
    <name type="scientific">uncultured Acidimicrobiales bacterium</name>
    <dbReference type="NCBI Taxonomy" id="310071"/>
    <lineage>
        <taxon>Bacteria</taxon>
        <taxon>Bacillati</taxon>
        <taxon>Actinomycetota</taxon>
        <taxon>Acidimicrobiia</taxon>
        <taxon>Acidimicrobiales</taxon>
        <taxon>environmental samples</taxon>
    </lineage>
</organism>
<dbReference type="PIRSF" id="PIRSF016838">
    <property type="entry name" value="PafC"/>
    <property type="match status" value="1"/>
</dbReference>
<evidence type="ECO:0000256" key="2">
    <source>
        <dbReference type="ARBA" id="ARBA00023163"/>
    </source>
</evidence>
<keyword evidence="2" id="KW-0804">Transcription</keyword>
<dbReference type="PROSITE" id="PS51000">
    <property type="entry name" value="HTH_DEOR_2"/>
    <property type="match status" value="1"/>
</dbReference>
<proteinExistence type="predicted"/>
<accession>A0A6J4HH78</accession>
<dbReference type="Gene3D" id="1.10.10.10">
    <property type="entry name" value="Winged helix-like DNA-binding domain superfamily/Winged helix DNA-binding domain"/>
    <property type="match status" value="1"/>
</dbReference>
<dbReference type="InterPro" id="IPR026881">
    <property type="entry name" value="WYL_dom"/>
</dbReference>
<dbReference type="InterPro" id="IPR013196">
    <property type="entry name" value="HTH_11"/>
</dbReference>
<dbReference type="SUPFAM" id="SSF46785">
    <property type="entry name" value="Winged helix' DNA-binding domain"/>
    <property type="match status" value="1"/>
</dbReference>
<dbReference type="PANTHER" id="PTHR34580">
    <property type="match status" value="1"/>
</dbReference>
<name>A0A6J4HH78_9ACTN</name>
<gene>
    <name evidence="4" type="ORF">AVDCRST_MAG76-716</name>
</gene>